<evidence type="ECO:0000256" key="1">
    <source>
        <dbReference type="ARBA" id="ARBA00001954"/>
    </source>
</evidence>
<evidence type="ECO:0000256" key="2">
    <source>
        <dbReference type="ARBA" id="ARBA00011738"/>
    </source>
</evidence>
<dbReference type="SMART" id="SM00558">
    <property type="entry name" value="JmjC"/>
    <property type="match status" value="1"/>
</dbReference>
<evidence type="ECO:0000259" key="14">
    <source>
        <dbReference type="PROSITE" id="PS51184"/>
    </source>
</evidence>
<dbReference type="GO" id="GO:0102524">
    <property type="term" value="F:tRNA(Phe) (7-(3-amino-3-carboxypropyl)wyosine37-C2)-hydroxylase activity"/>
    <property type="evidence" value="ECO:0000318"/>
    <property type="project" value="GO_Central"/>
</dbReference>
<comment type="similarity">
    <text evidence="10">Belongs to the TYW5 family.</text>
</comment>
<evidence type="ECO:0000256" key="13">
    <source>
        <dbReference type="ARBA" id="ARBA00082992"/>
    </source>
</evidence>
<organism evidence="15 16">
    <name type="scientific">Ciona intestinalis</name>
    <name type="common">Transparent sea squirt</name>
    <name type="synonym">Ascidia intestinalis</name>
    <dbReference type="NCBI Taxonomy" id="7719"/>
    <lineage>
        <taxon>Eukaryota</taxon>
        <taxon>Metazoa</taxon>
        <taxon>Chordata</taxon>
        <taxon>Tunicata</taxon>
        <taxon>Ascidiacea</taxon>
        <taxon>Phlebobranchia</taxon>
        <taxon>Cionidae</taxon>
        <taxon>Ciona</taxon>
    </lineage>
</organism>
<dbReference type="OMA" id="LYDDRPV"/>
<name>H2XVE9_CIOIN</name>
<sequence>MQKSVQVNVAYNVDESNFVEKVQSKRRPCVLKGLDIGECSTKWTAEYLSNVGGKVECVIHVSETPQMDFINKNYLYRKLPFSEVVKRAAERNHTEYFLTKNEYYYFRSLGENVRKDASNITEQFQQIKDDIRIPEFFPPQSFFSSVFRIASAGMQLWTHYDVMDNLLIQVNGRKRVVLFAPSDALHLYLQGDKSLVTDIDNPDIKKFPKFVQAVRFECVLEAGDVLFIPALWFHNVVALEFGVAVNVFWKNLQSEMYDKKDPYGNKDLIPAARSMDILNRALKVLDELPEDYKDFYARRMVARIQINCCTHFL</sequence>
<comment type="catalytic activity">
    <reaction evidence="8">
        <text>7-[(3S)-3-amino-3-carboxypropyl]wyosine(37) in tRNA(Phe) + 2-oxoglutarate + O2 = 7-(2-hydroxy-3-amino-3-carboxypropyl)wyosine(37) in tRNA(Phe) + succinate + CO2</text>
        <dbReference type="Rhea" id="RHEA:37899"/>
        <dbReference type="Rhea" id="RHEA-COMP:10379"/>
        <dbReference type="Rhea" id="RHEA-COMP:11848"/>
        <dbReference type="ChEBI" id="CHEBI:15379"/>
        <dbReference type="ChEBI" id="CHEBI:16526"/>
        <dbReference type="ChEBI" id="CHEBI:16810"/>
        <dbReference type="ChEBI" id="CHEBI:30031"/>
        <dbReference type="ChEBI" id="CHEBI:73543"/>
        <dbReference type="ChEBI" id="CHEBI:73603"/>
        <dbReference type="EC" id="1.14.11.42"/>
    </reaction>
    <physiologicalReaction direction="left-to-right" evidence="8">
        <dbReference type="Rhea" id="RHEA:37900"/>
    </physiologicalReaction>
</comment>
<accession>H2XVE9</accession>
<reference evidence="15" key="4">
    <citation type="submission" date="2025-09" db="UniProtKB">
        <authorList>
            <consortium name="Ensembl"/>
        </authorList>
    </citation>
    <scope>IDENTIFICATION</scope>
</reference>
<evidence type="ECO:0000256" key="3">
    <source>
        <dbReference type="ARBA" id="ARBA00022694"/>
    </source>
</evidence>
<dbReference type="Pfam" id="PF13621">
    <property type="entry name" value="Cupin_8"/>
    <property type="match status" value="1"/>
</dbReference>
<evidence type="ECO:0000256" key="8">
    <source>
        <dbReference type="ARBA" id="ARBA00052052"/>
    </source>
</evidence>
<dbReference type="GeneTree" id="ENSGT00940000158493"/>
<dbReference type="Gene3D" id="2.60.120.650">
    <property type="entry name" value="Cupin"/>
    <property type="match status" value="1"/>
</dbReference>
<evidence type="ECO:0000256" key="10">
    <source>
        <dbReference type="ARBA" id="ARBA00060814"/>
    </source>
</evidence>
<dbReference type="EC" id="1.14.11.42" evidence="11"/>
<evidence type="ECO:0000313" key="16">
    <source>
        <dbReference type="Proteomes" id="UP000008144"/>
    </source>
</evidence>
<evidence type="ECO:0000256" key="9">
    <source>
        <dbReference type="ARBA" id="ARBA00054171"/>
    </source>
</evidence>
<dbReference type="InterPro" id="IPR041667">
    <property type="entry name" value="Cupin_8"/>
</dbReference>
<dbReference type="FunCoup" id="H2XVE9">
    <property type="interactions" value="29"/>
</dbReference>
<keyword evidence="7" id="KW-0408">Iron</keyword>
<evidence type="ECO:0000256" key="11">
    <source>
        <dbReference type="ARBA" id="ARBA00066716"/>
    </source>
</evidence>
<evidence type="ECO:0000256" key="7">
    <source>
        <dbReference type="ARBA" id="ARBA00023004"/>
    </source>
</evidence>
<dbReference type="HOGENOM" id="CLU_016785_4_0_1"/>
<protein>
    <recommendedName>
        <fullName evidence="12">tRNA wybutosine-synthesizing protein 5</fullName>
        <ecNumber evidence="11">1.14.11.42</ecNumber>
    </recommendedName>
    <alternativeName>
        <fullName evidence="13">tRNA(Phe) (7-(3-amino-3-carboxypropyl)wyosine(37)-C(2))-hydroxylase</fullName>
    </alternativeName>
</protein>
<feature type="domain" description="JmjC" evidence="14">
    <location>
        <begin position="122"/>
        <end position="266"/>
    </location>
</feature>
<dbReference type="PANTHER" id="PTHR12461:SF104">
    <property type="entry name" value="TRNA WYBUTOSINE-SYNTHESIZING PROTEIN 5"/>
    <property type="match status" value="1"/>
</dbReference>
<evidence type="ECO:0000256" key="4">
    <source>
        <dbReference type="ARBA" id="ARBA00022723"/>
    </source>
</evidence>
<evidence type="ECO:0000256" key="6">
    <source>
        <dbReference type="ARBA" id="ARBA00023002"/>
    </source>
</evidence>
<comment type="function">
    <text evidence="9">tRNA hydroxylase that acts as a component of the wybutosine biosynthesis pathway. Wybutosine is a hyper modified guanosine with a tricyclic base found at the 3'-position adjacent to the anticodon of eukaryotic phenylalanine tRNA. Catalyzes the hydroxylation of 7-(a-amino-a-carboxypropyl)wyosine (yW-72) into undermodified hydroxywybutosine (OHyW*). OHyW* being further transformed into hydroxywybutosine (OHyW) by LCMT2/TYW4. OHyW is a derivative of wybutosine found in higher eukaryotes.</text>
</comment>
<dbReference type="Gene3D" id="6.10.140.1470">
    <property type="match status" value="1"/>
</dbReference>
<dbReference type="InterPro" id="IPR003347">
    <property type="entry name" value="JmjC_dom"/>
</dbReference>
<reference evidence="16" key="1">
    <citation type="journal article" date="2002" name="Science">
        <title>The draft genome of Ciona intestinalis: insights into chordate and vertebrate origins.</title>
        <authorList>
            <person name="Dehal P."/>
            <person name="Satou Y."/>
            <person name="Campbell R.K."/>
            <person name="Chapman J."/>
            <person name="Degnan B."/>
            <person name="De Tomaso A."/>
            <person name="Davidson B."/>
            <person name="Di Gregorio A."/>
            <person name="Gelpke M."/>
            <person name="Goodstein D.M."/>
            <person name="Harafuji N."/>
            <person name="Hastings K.E."/>
            <person name="Ho I."/>
            <person name="Hotta K."/>
            <person name="Huang W."/>
            <person name="Kawashima T."/>
            <person name="Lemaire P."/>
            <person name="Martinez D."/>
            <person name="Meinertzhagen I.A."/>
            <person name="Necula S."/>
            <person name="Nonaka M."/>
            <person name="Putnam N."/>
            <person name="Rash S."/>
            <person name="Saiga H."/>
            <person name="Satake M."/>
            <person name="Terry A."/>
            <person name="Yamada L."/>
            <person name="Wang H.G."/>
            <person name="Awazu S."/>
            <person name="Azumi K."/>
            <person name="Boore J."/>
            <person name="Branno M."/>
            <person name="Chin-Bow S."/>
            <person name="DeSantis R."/>
            <person name="Doyle S."/>
            <person name="Francino P."/>
            <person name="Keys D.N."/>
            <person name="Haga S."/>
            <person name="Hayashi H."/>
            <person name="Hino K."/>
            <person name="Imai K.S."/>
            <person name="Inaba K."/>
            <person name="Kano S."/>
            <person name="Kobayashi K."/>
            <person name="Kobayashi M."/>
            <person name="Lee B.I."/>
            <person name="Makabe K.W."/>
            <person name="Manohar C."/>
            <person name="Matassi G."/>
            <person name="Medina M."/>
            <person name="Mochizuki Y."/>
            <person name="Mount S."/>
            <person name="Morishita T."/>
            <person name="Miura S."/>
            <person name="Nakayama A."/>
            <person name="Nishizaka S."/>
            <person name="Nomoto H."/>
            <person name="Ohta F."/>
            <person name="Oishi K."/>
            <person name="Rigoutsos I."/>
            <person name="Sano M."/>
            <person name="Sasaki A."/>
            <person name="Sasakura Y."/>
            <person name="Shoguchi E."/>
            <person name="Shin-i T."/>
            <person name="Spagnuolo A."/>
            <person name="Stainier D."/>
            <person name="Suzuki M.M."/>
            <person name="Tassy O."/>
            <person name="Takatori N."/>
            <person name="Tokuoka M."/>
            <person name="Yagi K."/>
            <person name="Yoshizaki F."/>
            <person name="Wada S."/>
            <person name="Zhang C."/>
            <person name="Hyatt P.D."/>
            <person name="Larimer F."/>
            <person name="Detter C."/>
            <person name="Doggett N."/>
            <person name="Glavina T."/>
            <person name="Hawkins T."/>
            <person name="Richardson P."/>
            <person name="Lucas S."/>
            <person name="Kohara Y."/>
            <person name="Levine M."/>
            <person name="Satoh N."/>
            <person name="Rokhsar D.S."/>
        </authorList>
    </citation>
    <scope>NUCLEOTIDE SEQUENCE [LARGE SCALE GENOMIC DNA]</scope>
</reference>
<dbReference type="STRING" id="7719.ENSCINP00000033633"/>
<comment type="cofactor">
    <cofactor evidence="1">
        <name>Fe(2+)</name>
        <dbReference type="ChEBI" id="CHEBI:29033"/>
    </cofactor>
</comment>
<keyword evidence="6" id="KW-0560">Oxidoreductase</keyword>
<dbReference type="FunFam" id="2.60.120.650:FF:000022">
    <property type="entry name" value="tRNA wybutosine-synthesizing protein 5"/>
    <property type="match status" value="1"/>
</dbReference>
<keyword evidence="4" id="KW-0479">Metal-binding</keyword>
<dbReference type="GO" id="GO:0046872">
    <property type="term" value="F:metal ion binding"/>
    <property type="evidence" value="ECO:0007669"/>
    <property type="project" value="UniProtKB-KW"/>
</dbReference>
<keyword evidence="16" id="KW-1185">Reference proteome</keyword>
<dbReference type="GO" id="GO:0031591">
    <property type="term" value="P:wybutosine biosynthetic process"/>
    <property type="evidence" value="ECO:0000318"/>
    <property type="project" value="GO_Central"/>
</dbReference>
<dbReference type="InParanoid" id="H2XVE9"/>
<keyword evidence="5" id="KW-0223">Dioxygenase</keyword>
<dbReference type="EMBL" id="EAAA01002383">
    <property type="status" value="NOT_ANNOTATED_CDS"/>
    <property type="molecule type" value="Genomic_DNA"/>
</dbReference>
<dbReference type="AlphaFoldDB" id="H2XVE9"/>
<dbReference type="Ensembl" id="ENSCINT00000033745.1">
    <property type="protein sequence ID" value="ENSCINP00000033633.1"/>
    <property type="gene ID" value="ENSCING00000024104.1"/>
</dbReference>
<keyword evidence="3" id="KW-0819">tRNA processing</keyword>
<evidence type="ECO:0000256" key="5">
    <source>
        <dbReference type="ARBA" id="ARBA00022964"/>
    </source>
</evidence>
<dbReference type="PANTHER" id="PTHR12461">
    <property type="entry name" value="HYPOXIA-INDUCIBLE FACTOR 1 ALPHA INHIBITOR-RELATED"/>
    <property type="match status" value="1"/>
</dbReference>
<dbReference type="SUPFAM" id="SSF51197">
    <property type="entry name" value="Clavaminate synthase-like"/>
    <property type="match status" value="1"/>
</dbReference>
<evidence type="ECO:0000256" key="12">
    <source>
        <dbReference type="ARBA" id="ARBA00069230"/>
    </source>
</evidence>
<proteinExistence type="inferred from homology"/>
<reference evidence="15" key="3">
    <citation type="submission" date="2025-08" db="UniProtKB">
        <authorList>
            <consortium name="Ensembl"/>
        </authorList>
    </citation>
    <scope>IDENTIFICATION</scope>
</reference>
<dbReference type="GO" id="GO:0000049">
    <property type="term" value="F:tRNA binding"/>
    <property type="evidence" value="ECO:0000318"/>
    <property type="project" value="GO_Central"/>
</dbReference>
<reference evidence="15" key="2">
    <citation type="journal article" date="2008" name="Genome Biol.">
        <title>Improved genome assembly and evidence-based global gene model set for the chordate Ciona intestinalis: new insight into intron and operon populations.</title>
        <authorList>
            <person name="Satou Y."/>
            <person name="Mineta K."/>
            <person name="Ogasawara M."/>
            <person name="Sasakura Y."/>
            <person name="Shoguchi E."/>
            <person name="Ueno K."/>
            <person name="Yamada L."/>
            <person name="Matsumoto J."/>
            <person name="Wasserscheid J."/>
            <person name="Dewar K."/>
            <person name="Wiley G.B."/>
            <person name="Macmil S.L."/>
            <person name="Roe B.A."/>
            <person name="Zeller R.W."/>
            <person name="Hastings K.E."/>
            <person name="Lemaire P."/>
            <person name="Lindquist E."/>
            <person name="Endo T."/>
            <person name="Hotta K."/>
            <person name="Inaba K."/>
        </authorList>
    </citation>
    <scope>NUCLEOTIDE SEQUENCE [LARGE SCALE GENOMIC DNA]</scope>
    <source>
        <strain evidence="15">wild type</strain>
    </source>
</reference>
<dbReference type="Proteomes" id="UP000008144">
    <property type="component" value="Chromosome 7"/>
</dbReference>
<comment type="subunit">
    <text evidence="2">Homodimer.</text>
</comment>
<dbReference type="PROSITE" id="PS51184">
    <property type="entry name" value="JMJC"/>
    <property type="match status" value="1"/>
</dbReference>
<evidence type="ECO:0000313" key="15">
    <source>
        <dbReference type="Ensembl" id="ENSCINP00000033633.1"/>
    </source>
</evidence>